<dbReference type="AlphaFoldDB" id="A0AAE9F2J6"/>
<feature type="domain" description="F-box" evidence="1">
    <location>
        <begin position="18"/>
        <end position="65"/>
    </location>
</feature>
<dbReference type="SUPFAM" id="SSF81383">
    <property type="entry name" value="F-box domain"/>
    <property type="match status" value="1"/>
</dbReference>
<keyword evidence="3" id="KW-1185">Reference proteome</keyword>
<evidence type="ECO:0000259" key="1">
    <source>
        <dbReference type="PROSITE" id="PS50181"/>
    </source>
</evidence>
<reference evidence="2 3" key="1">
    <citation type="submission" date="2022-04" db="EMBL/GenBank/DDBJ databases">
        <title>Chromosome-level reference genomes for two strains of Caenorhabditis briggsae: an improved platform for comparative genomics.</title>
        <authorList>
            <person name="Stevens L."/>
            <person name="Andersen E."/>
        </authorList>
    </citation>
    <scope>NUCLEOTIDE SEQUENCE [LARGE SCALE GENOMIC DNA]</scope>
    <source>
        <strain evidence="2">VX34</strain>
        <tissue evidence="2">Whole-organism</tissue>
    </source>
</reference>
<dbReference type="PROSITE" id="PS50181">
    <property type="entry name" value="FBOX"/>
    <property type="match status" value="1"/>
</dbReference>
<sequence length="322" mass="38211">MSTFKFLTKFWLCFSKPKINVINLPENAIRKVLEYLDFQSILILRKTCKYFRNFIDDSQPDFHLFSIEISVSFNTISLKIFSNDLEHWKKNYVEYNKNANGGYSVVWFKRNEEKRKIMDFGYCITAFLDDLKIILRHQKSVLNSFSVFFENGYNVVNVHEGLKQIFQNKDHFLKSQKLCMIVKDDNDVLPILCLMDPLELEIIEIHRLGIYEEDPMLLMDHLVEMDQWKNAEELRIEGYRLSNYYDHISHFKNVEISLKTITVELIVSLKNGFLNCPTLARYRFYFQQIENEREVLKFLGGSYSETVCVIDEYSTRSTSSSF</sequence>
<organism evidence="2 3">
    <name type="scientific">Caenorhabditis briggsae</name>
    <dbReference type="NCBI Taxonomy" id="6238"/>
    <lineage>
        <taxon>Eukaryota</taxon>
        <taxon>Metazoa</taxon>
        <taxon>Ecdysozoa</taxon>
        <taxon>Nematoda</taxon>
        <taxon>Chromadorea</taxon>
        <taxon>Rhabditida</taxon>
        <taxon>Rhabditina</taxon>
        <taxon>Rhabditomorpha</taxon>
        <taxon>Rhabditoidea</taxon>
        <taxon>Rhabditidae</taxon>
        <taxon>Peloderinae</taxon>
        <taxon>Caenorhabditis</taxon>
    </lineage>
</organism>
<dbReference type="Proteomes" id="UP000829354">
    <property type="component" value="Chromosome V"/>
</dbReference>
<dbReference type="SMART" id="SM00256">
    <property type="entry name" value="FBOX"/>
    <property type="match status" value="1"/>
</dbReference>
<dbReference type="PANTHER" id="PTHR23014">
    <property type="entry name" value="F-BOX A PROTEIN"/>
    <property type="match status" value="1"/>
</dbReference>
<dbReference type="Pfam" id="PF01827">
    <property type="entry name" value="FTH"/>
    <property type="match status" value="1"/>
</dbReference>
<name>A0AAE9F2J6_CAEBR</name>
<dbReference type="Gene3D" id="1.20.1280.50">
    <property type="match status" value="1"/>
</dbReference>
<proteinExistence type="predicted"/>
<dbReference type="Pfam" id="PF00646">
    <property type="entry name" value="F-box"/>
    <property type="match status" value="1"/>
</dbReference>
<dbReference type="PANTHER" id="PTHR23014:SF1">
    <property type="entry name" value="DUF38 DOMAIN-CONTAINING PROTEIN-RELATED"/>
    <property type="match status" value="1"/>
</dbReference>
<evidence type="ECO:0000313" key="2">
    <source>
        <dbReference type="EMBL" id="UMM37180.1"/>
    </source>
</evidence>
<evidence type="ECO:0000313" key="3">
    <source>
        <dbReference type="Proteomes" id="UP000829354"/>
    </source>
</evidence>
<dbReference type="InterPro" id="IPR036047">
    <property type="entry name" value="F-box-like_dom_sf"/>
</dbReference>
<accession>A0AAE9F2J6</accession>
<dbReference type="EMBL" id="CP092624">
    <property type="protein sequence ID" value="UMM37180.1"/>
    <property type="molecule type" value="Genomic_DNA"/>
</dbReference>
<gene>
    <name evidence="2" type="ORF">L5515_009036</name>
</gene>
<dbReference type="InterPro" id="IPR001810">
    <property type="entry name" value="F-box_dom"/>
</dbReference>
<dbReference type="CDD" id="cd22150">
    <property type="entry name" value="F-box_CeFBXA-like"/>
    <property type="match status" value="1"/>
</dbReference>
<protein>
    <recommendedName>
        <fullName evidence="1">F-box domain-containing protein</fullName>
    </recommendedName>
</protein>
<dbReference type="InterPro" id="IPR002900">
    <property type="entry name" value="DUF38/FTH_CAE_spp"/>
</dbReference>